<proteinExistence type="predicted"/>
<protein>
    <submittedName>
        <fullName evidence="1">Uncharacterized protein</fullName>
    </submittedName>
</protein>
<dbReference type="Proteomes" id="UP001281761">
    <property type="component" value="Unassembled WGS sequence"/>
</dbReference>
<dbReference type="EMBL" id="JARBJD010000043">
    <property type="protein sequence ID" value="KAK2957802.1"/>
    <property type="molecule type" value="Genomic_DNA"/>
</dbReference>
<sequence length="103" mass="11232">MYSASLASEMSSITPFDGSSAADLFCGVSLSPLFSNLCINRISPASLQPVPNTHNPTHTTALRLIVVSQPIKDVILSNHRCRMSQQNDEGVVDQRAHRLRAQL</sequence>
<accession>A0ABQ9Y221</accession>
<organism evidence="1 2">
    <name type="scientific">Blattamonas nauphoetae</name>
    <dbReference type="NCBI Taxonomy" id="2049346"/>
    <lineage>
        <taxon>Eukaryota</taxon>
        <taxon>Metamonada</taxon>
        <taxon>Preaxostyla</taxon>
        <taxon>Oxymonadida</taxon>
        <taxon>Blattamonas</taxon>
    </lineage>
</organism>
<keyword evidence="2" id="KW-1185">Reference proteome</keyword>
<reference evidence="1 2" key="1">
    <citation type="journal article" date="2022" name="bioRxiv">
        <title>Genomics of Preaxostyla Flagellates Illuminates Evolutionary Transitions and the Path Towards Mitochondrial Loss.</title>
        <authorList>
            <person name="Novak L.V.F."/>
            <person name="Treitli S.C."/>
            <person name="Pyrih J."/>
            <person name="Halakuc P."/>
            <person name="Pipaliya S.V."/>
            <person name="Vacek V."/>
            <person name="Brzon O."/>
            <person name="Soukal P."/>
            <person name="Eme L."/>
            <person name="Dacks J.B."/>
            <person name="Karnkowska A."/>
            <person name="Elias M."/>
            <person name="Hampl V."/>
        </authorList>
    </citation>
    <scope>NUCLEOTIDE SEQUENCE [LARGE SCALE GENOMIC DNA]</scope>
    <source>
        <strain evidence="1">NAU3</strain>
        <tissue evidence="1">Gut</tissue>
    </source>
</reference>
<name>A0ABQ9Y221_9EUKA</name>
<gene>
    <name evidence="1" type="ORF">BLNAU_7236</name>
</gene>
<comment type="caution">
    <text evidence="1">The sequence shown here is derived from an EMBL/GenBank/DDBJ whole genome shotgun (WGS) entry which is preliminary data.</text>
</comment>
<evidence type="ECO:0000313" key="2">
    <source>
        <dbReference type="Proteomes" id="UP001281761"/>
    </source>
</evidence>
<evidence type="ECO:0000313" key="1">
    <source>
        <dbReference type="EMBL" id="KAK2957802.1"/>
    </source>
</evidence>